<feature type="domain" description="UspA" evidence="3">
    <location>
        <begin position="15"/>
        <end position="149"/>
    </location>
</feature>
<evidence type="ECO:0000259" key="3">
    <source>
        <dbReference type="Pfam" id="PF00582"/>
    </source>
</evidence>
<comment type="caution">
    <text evidence="4">The sequence shown here is derived from an EMBL/GenBank/DDBJ whole genome shotgun (WGS) entry which is preliminary data.</text>
</comment>
<dbReference type="InterPro" id="IPR014729">
    <property type="entry name" value="Rossmann-like_a/b/a_fold"/>
</dbReference>
<dbReference type="Proteomes" id="UP001501586">
    <property type="component" value="Unassembled WGS sequence"/>
</dbReference>
<evidence type="ECO:0000256" key="1">
    <source>
        <dbReference type="ARBA" id="ARBA00008791"/>
    </source>
</evidence>
<accession>A0ABP8EGA1</accession>
<dbReference type="PANTHER" id="PTHR46268:SF6">
    <property type="entry name" value="UNIVERSAL STRESS PROTEIN UP12"/>
    <property type="match status" value="1"/>
</dbReference>
<keyword evidence="5" id="KW-1185">Reference proteome</keyword>
<dbReference type="InterPro" id="IPR006016">
    <property type="entry name" value="UspA"/>
</dbReference>
<dbReference type="Gene3D" id="3.40.50.620">
    <property type="entry name" value="HUPs"/>
    <property type="match status" value="2"/>
</dbReference>
<evidence type="ECO:0000313" key="4">
    <source>
        <dbReference type="EMBL" id="GAA4282985.1"/>
    </source>
</evidence>
<dbReference type="SUPFAM" id="SSF52402">
    <property type="entry name" value="Adenine nucleotide alpha hydrolases-like"/>
    <property type="match status" value="2"/>
</dbReference>
<dbReference type="InterPro" id="IPR006015">
    <property type="entry name" value="Universal_stress_UspA"/>
</dbReference>
<dbReference type="EMBL" id="BAABAZ010000004">
    <property type="protein sequence ID" value="GAA4282985.1"/>
    <property type="molecule type" value="Genomic_DNA"/>
</dbReference>
<dbReference type="PRINTS" id="PR01438">
    <property type="entry name" value="UNVRSLSTRESS"/>
</dbReference>
<feature type="compositionally biased region" description="Basic and acidic residues" evidence="2">
    <location>
        <begin position="163"/>
        <end position="175"/>
    </location>
</feature>
<dbReference type="PANTHER" id="PTHR46268">
    <property type="entry name" value="STRESS RESPONSE PROTEIN NHAX"/>
    <property type="match status" value="1"/>
</dbReference>
<name>A0ABP8EGA1_9MICO</name>
<dbReference type="Pfam" id="PF00582">
    <property type="entry name" value="Usp"/>
    <property type="match status" value="2"/>
</dbReference>
<protein>
    <submittedName>
        <fullName evidence="4">Universal stress protein</fullName>
    </submittedName>
</protein>
<feature type="domain" description="UspA" evidence="3">
    <location>
        <begin position="188"/>
        <end position="323"/>
    </location>
</feature>
<evidence type="ECO:0000256" key="2">
    <source>
        <dbReference type="SAM" id="MobiDB-lite"/>
    </source>
</evidence>
<gene>
    <name evidence="4" type="ORF">GCM10022261_05160</name>
</gene>
<organism evidence="4 5">
    <name type="scientific">Brevibacterium daeguense</name>
    <dbReference type="NCBI Taxonomy" id="909936"/>
    <lineage>
        <taxon>Bacteria</taxon>
        <taxon>Bacillati</taxon>
        <taxon>Actinomycetota</taxon>
        <taxon>Actinomycetes</taxon>
        <taxon>Micrococcales</taxon>
        <taxon>Brevibacteriaceae</taxon>
        <taxon>Brevibacterium</taxon>
    </lineage>
</organism>
<proteinExistence type="inferred from homology"/>
<dbReference type="CDD" id="cd00293">
    <property type="entry name" value="USP-like"/>
    <property type="match status" value="1"/>
</dbReference>
<comment type="similarity">
    <text evidence="1">Belongs to the universal stress protein A family.</text>
</comment>
<sequence>MAQEAEGEDARESVVLVGIDGSADSERAFELALRTAKSHGWQLRAVTAFSLPYVPNEHFPGLSDNYDVAAAQAAQEILGRAAARAARAGVPVSTRAVKGGPAAVLVEGSRDARLVVVGQRGRNRFSGQRPGSVSAQLAAHSHCPTLVVPGEPGLNRSGTGARETAEPHRHQREAAGGDQSRSDFTSDIVVGIDVGHRAAATVALTAAEAAQASGRSLALVAAAPLSSWFPLPRRHDAELGRLRGKYMDYLSHIADVIAQEHPTLPVRRQFFDHSAADVLTEASRTAVLVVVGTRGRGGFAGLLLGSVSRALLSDAVAPVLVVPTRKSDS</sequence>
<dbReference type="RefSeq" id="WP_236864693.1">
    <property type="nucleotide sequence ID" value="NZ_BAABAZ010000004.1"/>
</dbReference>
<evidence type="ECO:0000313" key="5">
    <source>
        <dbReference type="Proteomes" id="UP001501586"/>
    </source>
</evidence>
<feature type="region of interest" description="Disordered" evidence="2">
    <location>
        <begin position="146"/>
        <end position="182"/>
    </location>
</feature>
<reference evidence="5" key="1">
    <citation type="journal article" date="2019" name="Int. J. Syst. Evol. Microbiol.">
        <title>The Global Catalogue of Microorganisms (GCM) 10K type strain sequencing project: providing services to taxonomists for standard genome sequencing and annotation.</title>
        <authorList>
            <consortium name="The Broad Institute Genomics Platform"/>
            <consortium name="The Broad Institute Genome Sequencing Center for Infectious Disease"/>
            <person name="Wu L."/>
            <person name="Ma J."/>
        </authorList>
    </citation>
    <scope>NUCLEOTIDE SEQUENCE [LARGE SCALE GENOMIC DNA]</scope>
    <source>
        <strain evidence="5">JCM 17458</strain>
    </source>
</reference>